<evidence type="ECO:0000256" key="1">
    <source>
        <dbReference type="SAM" id="MobiDB-lite"/>
    </source>
</evidence>
<gene>
    <name evidence="2" type="ORF">E1298_40675</name>
</gene>
<dbReference type="RefSeq" id="WP_131902721.1">
    <property type="nucleotide sequence ID" value="NZ_SMKU01000393.1"/>
</dbReference>
<keyword evidence="3" id="KW-1185">Reference proteome</keyword>
<accession>A0A4R5A5B6</accession>
<dbReference type="Proteomes" id="UP000294513">
    <property type="component" value="Unassembled WGS sequence"/>
</dbReference>
<evidence type="ECO:0000313" key="2">
    <source>
        <dbReference type="EMBL" id="TDD66156.1"/>
    </source>
</evidence>
<sequence>MAVVDALGPSAALAAGPRRLADEFVQDSSEWGPSGPVQGCATAGSAQPPRRSHRGFELGLPR</sequence>
<organism evidence="2 3">
    <name type="scientific">Actinomadura rubrisoli</name>
    <dbReference type="NCBI Taxonomy" id="2530368"/>
    <lineage>
        <taxon>Bacteria</taxon>
        <taxon>Bacillati</taxon>
        <taxon>Actinomycetota</taxon>
        <taxon>Actinomycetes</taxon>
        <taxon>Streptosporangiales</taxon>
        <taxon>Thermomonosporaceae</taxon>
        <taxon>Actinomadura</taxon>
    </lineage>
</organism>
<name>A0A4R5A5B6_9ACTN</name>
<protein>
    <submittedName>
        <fullName evidence="2">Uncharacterized protein</fullName>
    </submittedName>
</protein>
<comment type="caution">
    <text evidence="2">The sequence shown here is derived from an EMBL/GenBank/DDBJ whole genome shotgun (WGS) entry which is preliminary data.</text>
</comment>
<dbReference type="EMBL" id="SMKU01000393">
    <property type="protein sequence ID" value="TDD66156.1"/>
    <property type="molecule type" value="Genomic_DNA"/>
</dbReference>
<proteinExistence type="predicted"/>
<evidence type="ECO:0000313" key="3">
    <source>
        <dbReference type="Proteomes" id="UP000294513"/>
    </source>
</evidence>
<feature type="region of interest" description="Disordered" evidence="1">
    <location>
        <begin position="25"/>
        <end position="62"/>
    </location>
</feature>
<dbReference type="AlphaFoldDB" id="A0A4R5A5B6"/>
<reference evidence="2 3" key="1">
    <citation type="submission" date="2019-03" db="EMBL/GenBank/DDBJ databases">
        <title>Draft genome sequences of novel Actinobacteria.</title>
        <authorList>
            <person name="Sahin N."/>
            <person name="Ay H."/>
            <person name="Saygin H."/>
        </authorList>
    </citation>
    <scope>NUCLEOTIDE SEQUENCE [LARGE SCALE GENOMIC DNA]</scope>
    <source>
        <strain evidence="2 3">H3C3</strain>
    </source>
</reference>